<feature type="transmembrane region" description="Helical" evidence="6">
    <location>
        <begin position="304"/>
        <end position="322"/>
    </location>
</feature>
<feature type="transmembrane region" description="Helical" evidence="6">
    <location>
        <begin position="414"/>
        <end position="431"/>
    </location>
</feature>
<feature type="transmembrane region" description="Helical" evidence="6">
    <location>
        <begin position="280"/>
        <end position="297"/>
    </location>
</feature>
<feature type="transmembrane region" description="Helical" evidence="6">
    <location>
        <begin position="506"/>
        <end position="523"/>
    </location>
</feature>
<dbReference type="Pfam" id="PF07690">
    <property type="entry name" value="MFS_1"/>
    <property type="match status" value="1"/>
</dbReference>
<comment type="caution">
    <text evidence="7">The sequence shown here is derived from an EMBL/GenBank/DDBJ whole genome shotgun (WGS) entry which is preliminary data.</text>
</comment>
<feature type="transmembrane region" description="Helical" evidence="6">
    <location>
        <begin position="451"/>
        <end position="469"/>
    </location>
</feature>
<dbReference type="AlphaFoldDB" id="A0A931IZL0"/>
<feature type="transmembrane region" description="Helical" evidence="6">
    <location>
        <begin position="543"/>
        <end position="563"/>
    </location>
</feature>
<keyword evidence="3 6" id="KW-0812">Transmembrane</keyword>
<organism evidence="7 8">
    <name type="scientific">Inhella proteolytica</name>
    <dbReference type="NCBI Taxonomy" id="2795029"/>
    <lineage>
        <taxon>Bacteria</taxon>
        <taxon>Pseudomonadati</taxon>
        <taxon>Pseudomonadota</taxon>
        <taxon>Betaproteobacteria</taxon>
        <taxon>Burkholderiales</taxon>
        <taxon>Sphaerotilaceae</taxon>
        <taxon>Inhella</taxon>
    </lineage>
</organism>
<proteinExistence type="predicted"/>
<feature type="transmembrane region" description="Helical" evidence="6">
    <location>
        <begin position="43"/>
        <end position="61"/>
    </location>
</feature>
<evidence type="ECO:0000256" key="4">
    <source>
        <dbReference type="ARBA" id="ARBA00022989"/>
    </source>
</evidence>
<feature type="transmembrane region" description="Helical" evidence="6">
    <location>
        <begin position="82"/>
        <end position="101"/>
    </location>
</feature>
<dbReference type="InterPro" id="IPR011701">
    <property type="entry name" value="MFS"/>
</dbReference>
<feature type="transmembrane region" description="Helical" evidence="6">
    <location>
        <begin position="481"/>
        <end position="501"/>
    </location>
</feature>
<keyword evidence="2" id="KW-0813">Transport</keyword>
<keyword evidence="5 6" id="KW-0472">Membrane</keyword>
<dbReference type="InterPro" id="IPR036259">
    <property type="entry name" value="MFS_trans_sf"/>
</dbReference>
<dbReference type="Gene3D" id="1.20.1250.20">
    <property type="entry name" value="MFS general substrate transporter like domains"/>
    <property type="match status" value="2"/>
</dbReference>
<name>A0A931IZL0_9BURK</name>
<dbReference type="PANTHER" id="PTHR12778">
    <property type="entry name" value="SOLUTE CARRIER FAMILY 33 ACETYL-COA TRANSPORTER -RELATED"/>
    <property type="match status" value="1"/>
</dbReference>
<dbReference type="RefSeq" id="WP_198109240.1">
    <property type="nucleotide sequence ID" value="NZ_JAEDAK010000001.1"/>
</dbReference>
<feature type="transmembrane region" description="Helical" evidence="6">
    <location>
        <begin position="173"/>
        <end position="192"/>
    </location>
</feature>
<feature type="transmembrane region" description="Helical" evidence="6">
    <location>
        <begin position="342"/>
        <end position="363"/>
    </location>
</feature>
<dbReference type="GO" id="GO:0016020">
    <property type="term" value="C:membrane"/>
    <property type="evidence" value="ECO:0007669"/>
    <property type="project" value="UniProtKB-SubCell"/>
</dbReference>
<feature type="transmembrane region" description="Helical" evidence="6">
    <location>
        <begin position="143"/>
        <end position="167"/>
    </location>
</feature>
<evidence type="ECO:0000313" key="7">
    <source>
        <dbReference type="EMBL" id="MBH9575636.1"/>
    </source>
</evidence>
<evidence type="ECO:0000256" key="3">
    <source>
        <dbReference type="ARBA" id="ARBA00022692"/>
    </source>
</evidence>
<evidence type="ECO:0000256" key="2">
    <source>
        <dbReference type="ARBA" id="ARBA00022448"/>
    </source>
</evidence>
<comment type="subcellular location">
    <subcellularLocation>
        <location evidence="1">Membrane</location>
        <topology evidence="1">Multi-pass membrane protein</topology>
    </subcellularLocation>
</comment>
<gene>
    <name evidence="7" type="ORF">I7X39_01835</name>
</gene>
<dbReference type="Proteomes" id="UP000613266">
    <property type="component" value="Unassembled WGS sequence"/>
</dbReference>
<keyword evidence="4 6" id="KW-1133">Transmembrane helix</keyword>
<feature type="transmembrane region" description="Helical" evidence="6">
    <location>
        <begin position="107"/>
        <end position="131"/>
    </location>
</feature>
<dbReference type="InterPro" id="IPR004752">
    <property type="entry name" value="AmpG_permease/AT-1"/>
</dbReference>
<feature type="transmembrane region" description="Helical" evidence="6">
    <location>
        <begin position="12"/>
        <end position="37"/>
    </location>
</feature>
<sequence>MLPNLLATRKGRLAAFFALYVTEGIPLGFAATAVAYYLRKLGVGPAEIGAFVGSFYLPWAFKWAFGPLVDVFRSQRWGHRRAWILGTQLVMAATLAVLVGVKLPDQLWLFTAILLVHNTFSAMQDVAIDALACNTLQEDERGLANGLMFAGAAVGQAIGGSGVLFLVPYTGFQATYFFVALAILSVTGLVVWPMKEAVAQAAGQAAGQIGEQARGWARAAGEMKAFSVEAFKSFLGTRGAFAGVWFSLLPAGAMALGLSLRSSLSAEFGLDENQTAQLEFWSNLISAVAMVAGGWLSDKLGRRSTLFVYLGLMSLPAVYMAYVLERQGYVMPRAPGSAPVDAVLVSALWATTLVYNFFLGLMYGTRSAIMMDVTNPKVAATQFTAYMALANLAIAYSATWQGAAAEAVGYPKTLYIDAAVGLLNLVVLLWIRPPKAGEEEPDSAARRARWVCWGLTAICLAWWAFHFAGNHLGAAKGIVNTFFTVGFVAAALVLLAACALLAREAALRVAPWVALGLLLIYARNFPAPLGRWTGLGTETMQSLLGYLTLGVTLVAALLLLRLARHRWDELTQA</sequence>
<dbReference type="PANTHER" id="PTHR12778:SF10">
    <property type="entry name" value="MAJOR FACILITATOR SUPERFAMILY DOMAIN-CONTAINING PROTEIN 3"/>
    <property type="match status" value="1"/>
</dbReference>
<evidence type="ECO:0000256" key="6">
    <source>
        <dbReference type="SAM" id="Phobius"/>
    </source>
</evidence>
<evidence type="ECO:0000256" key="5">
    <source>
        <dbReference type="ARBA" id="ARBA00023136"/>
    </source>
</evidence>
<accession>A0A931IZL0</accession>
<dbReference type="GO" id="GO:0022857">
    <property type="term" value="F:transmembrane transporter activity"/>
    <property type="evidence" value="ECO:0007669"/>
    <property type="project" value="InterPro"/>
</dbReference>
<evidence type="ECO:0000256" key="1">
    <source>
        <dbReference type="ARBA" id="ARBA00004141"/>
    </source>
</evidence>
<keyword evidence="8" id="KW-1185">Reference proteome</keyword>
<feature type="transmembrane region" description="Helical" evidence="6">
    <location>
        <begin position="240"/>
        <end position="260"/>
    </location>
</feature>
<protein>
    <submittedName>
        <fullName evidence="7">MFS transporter</fullName>
    </submittedName>
</protein>
<dbReference type="SUPFAM" id="SSF103473">
    <property type="entry name" value="MFS general substrate transporter"/>
    <property type="match status" value="1"/>
</dbReference>
<dbReference type="EMBL" id="JAEDAK010000001">
    <property type="protein sequence ID" value="MBH9575636.1"/>
    <property type="molecule type" value="Genomic_DNA"/>
</dbReference>
<reference evidence="7" key="1">
    <citation type="submission" date="2020-12" db="EMBL/GenBank/DDBJ databases">
        <title>The genome sequence of Inhella sp. 1Y17.</title>
        <authorList>
            <person name="Liu Y."/>
        </authorList>
    </citation>
    <scope>NUCLEOTIDE SEQUENCE</scope>
    <source>
        <strain evidence="7">1Y17</strain>
    </source>
</reference>
<evidence type="ECO:0000313" key="8">
    <source>
        <dbReference type="Proteomes" id="UP000613266"/>
    </source>
</evidence>
<feature type="transmembrane region" description="Helical" evidence="6">
    <location>
        <begin position="383"/>
        <end position="402"/>
    </location>
</feature>